<organism evidence="1 2">
    <name type="scientific">Penicillium cosmopolitanum</name>
    <dbReference type="NCBI Taxonomy" id="1131564"/>
    <lineage>
        <taxon>Eukaryota</taxon>
        <taxon>Fungi</taxon>
        <taxon>Dikarya</taxon>
        <taxon>Ascomycota</taxon>
        <taxon>Pezizomycotina</taxon>
        <taxon>Eurotiomycetes</taxon>
        <taxon>Eurotiomycetidae</taxon>
        <taxon>Eurotiales</taxon>
        <taxon>Aspergillaceae</taxon>
        <taxon>Penicillium</taxon>
    </lineage>
</organism>
<accession>A0A9X0BC49</accession>
<evidence type="ECO:0000313" key="1">
    <source>
        <dbReference type="EMBL" id="KAJ5404247.1"/>
    </source>
</evidence>
<dbReference type="AlphaFoldDB" id="A0A9X0BC49"/>
<protein>
    <submittedName>
        <fullName evidence="1">Uncharacterized protein</fullName>
    </submittedName>
</protein>
<dbReference type="Proteomes" id="UP001147747">
    <property type="component" value="Unassembled WGS sequence"/>
</dbReference>
<dbReference type="GeneID" id="81367735"/>
<keyword evidence="2" id="KW-1185">Reference proteome</keyword>
<dbReference type="EMBL" id="JAPZBU010000005">
    <property type="protein sequence ID" value="KAJ5404247.1"/>
    <property type="molecule type" value="Genomic_DNA"/>
</dbReference>
<comment type="caution">
    <text evidence="1">The sequence shown here is derived from an EMBL/GenBank/DDBJ whole genome shotgun (WGS) entry which is preliminary data.</text>
</comment>
<name>A0A9X0BC49_9EURO</name>
<evidence type="ECO:0000313" key="2">
    <source>
        <dbReference type="Proteomes" id="UP001147747"/>
    </source>
</evidence>
<proteinExistence type="predicted"/>
<reference evidence="1" key="1">
    <citation type="submission" date="2022-12" db="EMBL/GenBank/DDBJ databases">
        <authorList>
            <person name="Petersen C."/>
        </authorList>
    </citation>
    <scope>NUCLEOTIDE SEQUENCE</scope>
    <source>
        <strain evidence="1">IBT 29677</strain>
    </source>
</reference>
<sequence length="101" mass="10540">MFLLAPGHREYAQALRPLGTTGMGAVSGFWLVQAQHQYESIPGLNRTGRLKAETRGAIVEEKKGCADLSRSIRLRGLLACAGALPLGGGGLSSYDAAGLDA</sequence>
<dbReference type="RefSeq" id="XP_056491489.1">
    <property type="nucleotide sequence ID" value="XM_056628755.1"/>
</dbReference>
<gene>
    <name evidence="1" type="ORF">N7509_004118</name>
</gene>
<reference evidence="1" key="2">
    <citation type="journal article" date="2023" name="IMA Fungus">
        <title>Comparative genomic study of the Penicillium genus elucidates a diverse pangenome and 15 lateral gene transfer events.</title>
        <authorList>
            <person name="Petersen C."/>
            <person name="Sorensen T."/>
            <person name="Nielsen M.R."/>
            <person name="Sondergaard T.E."/>
            <person name="Sorensen J.L."/>
            <person name="Fitzpatrick D.A."/>
            <person name="Frisvad J.C."/>
            <person name="Nielsen K.L."/>
        </authorList>
    </citation>
    <scope>NUCLEOTIDE SEQUENCE</scope>
    <source>
        <strain evidence="1">IBT 29677</strain>
    </source>
</reference>